<evidence type="ECO:0000259" key="5">
    <source>
        <dbReference type="PROSITE" id="PS50931"/>
    </source>
</evidence>
<dbReference type="Proteomes" id="UP000319931">
    <property type="component" value="Unassembled WGS sequence"/>
</dbReference>
<reference evidence="6 7" key="1">
    <citation type="journal article" date="2019" name="Environ. Microbiol.">
        <title>Species interactions and distinct microbial communities in high Arctic permafrost affected cryosols are associated with the CH4 and CO2 gas fluxes.</title>
        <authorList>
            <person name="Altshuler I."/>
            <person name="Hamel J."/>
            <person name="Turney S."/>
            <person name="Magnuson E."/>
            <person name="Levesque R."/>
            <person name="Greer C."/>
            <person name="Whyte L.G."/>
        </authorList>
    </citation>
    <scope>NUCLEOTIDE SEQUENCE [LARGE SCALE GENOMIC DNA]</scope>
    <source>
        <strain evidence="6 7">E6.1</strain>
    </source>
</reference>
<dbReference type="InterPro" id="IPR036388">
    <property type="entry name" value="WH-like_DNA-bd_sf"/>
</dbReference>
<evidence type="ECO:0000313" key="6">
    <source>
        <dbReference type="EMBL" id="TPG49067.1"/>
    </source>
</evidence>
<dbReference type="EMBL" id="RCZC01000008">
    <property type="protein sequence ID" value="TPG49067.1"/>
    <property type="molecule type" value="Genomic_DNA"/>
</dbReference>
<name>A0A502FHV4_9SPHN</name>
<dbReference type="PANTHER" id="PTHR30346:SF17">
    <property type="entry name" value="LYSR FAMILY TRANSCRIPTIONAL REGULATOR"/>
    <property type="match status" value="1"/>
</dbReference>
<dbReference type="Gene3D" id="1.10.10.10">
    <property type="entry name" value="Winged helix-like DNA-binding domain superfamily/Winged helix DNA-binding domain"/>
    <property type="match status" value="1"/>
</dbReference>
<gene>
    <name evidence="6" type="ORF">EAH76_19800</name>
</gene>
<keyword evidence="2" id="KW-0805">Transcription regulation</keyword>
<evidence type="ECO:0000256" key="3">
    <source>
        <dbReference type="ARBA" id="ARBA00023125"/>
    </source>
</evidence>
<sequence>MELRHLRYFVGVAEELHFARAAARLGISQPPLSQQIAALEQELGVRLFDRTSRSVCLTAAGTAFLSEARATLAQADRAIHVAHRAARGEGGQLNLGFNASAPFVPQIAKAIFDYRQAYPDVKLALTELAGCMQPNALSEHALDVCFVRSFRRPDVDASVAATPILEERMMVAMRPDHRFANRPDLGLRDLEGEPLILYSREDGATFTQELYAMLRGVGVEPNLAYTVREVSTLFGLAAAGIGVTVVAESLCALQSSKLVYVPLSDPESRTGMWLLHRRDNASLTCRAFLDVVAASAPA</sequence>
<dbReference type="InterPro" id="IPR000847">
    <property type="entry name" value="LysR_HTH_N"/>
</dbReference>
<dbReference type="PANTHER" id="PTHR30346">
    <property type="entry name" value="TRANSCRIPTIONAL DUAL REGULATOR HCAR-RELATED"/>
    <property type="match status" value="1"/>
</dbReference>
<evidence type="ECO:0000313" key="7">
    <source>
        <dbReference type="Proteomes" id="UP000319931"/>
    </source>
</evidence>
<dbReference type="SUPFAM" id="SSF46785">
    <property type="entry name" value="Winged helix' DNA-binding domain"/>
    <property type="match status" value="1"/>
</dbReference>
<evidence type="ECO:0000256" key="4">
    <source>
        <dbReference type="ARBA" id="ARBA00023163"/>
    </source>
</evidence>
<dbReference type="PROSITE" id="PS50931">
    <property type="entry name" value="HTH_LYSR"/>
    <property type="match status" value="1"/>
</dbReference>
<evidence type="ECO:0000256" key="1">
    <source>
        <dbReference type="ARBA" id="ARBA00009437"/>
    </source>
</evidence>
<organism evidence="6 7">
    <name type="scientific">Sphingomonas glacialis</name>
    <dbReference type="NCBI Taxonomy" id="658225"/>
    <lineage>
        <taxon>Bacteria</taxon>
        <taxon>Pseudomonadati</taxon>
        <taxon>Pseudomonadota</taxon>
        <taxon>Alphaproteobacteria</taxon>
        <taxon>Sphingomonadales</taxon>
        <taxon>Sphingomonadaceae</taxon>
        <taxon>Sphingomonas</taxon>
    </lineage>
</organism>
<dbReference type="GO" id="GO:0003700">
    <property type="term" value="F:DNA-binding transcription factor activity"/>
    <property type="evidence" value="ECO:0007669"/>
    <property type="project" value="InterPro"/>
</dbReference>
<accession>A0A502FHV4</accession>
<dbReference type="GO" id="GO:0032993">
    <property type="term" value="C:protein-DNA complex"/>
    <property type="evidence" value="ECO:0007669"/>
    <property type="project" value="TreeGrafter"/>
</dbReference>
<dbReference type="FunFam" id="1.10.10.10:FF:000001">
    <property type="entry name" value="LysR family transcriptional regulator"/>
    <property type="match status" value="1"/>
</dbReference>
<keyword evidence="7" id="KW-1185">Reference proteome</keyword>
<dbReference type="PRINTS" id="PR00039">
    <property type="entry name" value="HTHLYSR"/>
</dbReference>
<dbReference type="SUPFAM" id="SSF53850">
    <property type="entry name" value="Periplasmic binding protein-like II"/>
    <property type="match status" value="1"/>
</dbReference>
<dbReference type="Pfam" id="PF00126">
    <property type="entry name" value="HTH_1"/>
    <property type="match status" value="1"/>
</dbReference>
<dbReference type="Gene3D" id="3.40.190.10">
    <property type="entry name" value="Periplasmic binding protein-like II"/>
    <property type="match status" value="2"/>
</dbReference>
<proteinExistence type="inferred from homology"/>
<dbReference type="AlphaFoldDB" id="A0A502FHV4"/>
<evidence type="ECO:0000256" key="2">
    <source>
        <dbReference type="ARBA" id="ARBA00023015"/>
    </source>
</evidence>
<comment type="caution">
    <text evidence="6">The sequence shown here is derived from an EMBL/GenBank/DDBJ whole genome shotgun (WGS) entry which is preliminary data.</text>
</comment>
<dbReference type="Pfam" id="PF03466">
    <property type="entry name" value="LysR_substrate"/>
    <property type="match status" value="1"/>
</dbReference>
<keyword evidence="4" id="KW-0804">Transcription</keyword>
<dbReference type="CDD" id="cd08414">
    <property type="entry name" value="PBP2_LTTR_aromatics_like"/>
    <property type="match status" value="1"/>
</dbReference>
<dbReference type="RefSeq" id="WP_140852010.1">
    <property type="nucleotide sequence ID" value="NZ_RCZC01000008.1"/>
</dbReference>
<keyword evidence="3" id="KW-0238">DNA-binding</keyword>
<feature type="domain" description="HTH lysR-type" evidence="5">
    <location>
        <begin position="1"/>
        <end position="58"/>
    </location>
</feature>
<dbReference type="GO" id="GO:0003677">
    <property type="term" value="F:DNA binding"/>
    <property type="evidence" value="ECO:0007669"/>
    <property type="project" value="UniProtKB-KW"/>
</dbReference>
<dbReference type="OrthoDB" id="9815174at2"/>
<dbReference type="InterPro" id="IPR036390">
    <property type="entry name" value="WH_DNA-bd_sf"/>
</dbReference>
<dbReference type="InterPro" id="IPR005119">
    <property type="entry name" value="LysR_subst-bd"/>
</dbReference>
<protein>
    <submittedName>
        <fullName evidence="6">LysR family transcriptional regulator</fullName>
    </submittedName>
</protein>
<comment type="similarity">
    <text evidence="1">Belongs to the LysR transcriptional regulatory family.</text>
</comment>